<organism evidence="13 14">
    <name type="scientific">Phreatobacter oligotrophus</name>
    <dbReference type="NCBI Taxonomy" id="1122261"/>
    <lineage>
        <taxon>Bacteria</taxon>
        <taxon>Pseudomonadati</taxon>
        <taxon>Pseudomonadota</taxon>
        <taxon>Alphaproteobacteria</taxon>
        <taxon>Hyphomicrobiales</taxon>
        <taxon>Phreatobacteraceae</taxon>
        <taxon>Phreatobacter</taxon>
    </lineage>
</organism>
<dbReference type="PANTHER" id="PTHR43765">
    <property type="entry name" value="2-DEHYDROPANTOATE 2-REDUCTASE-RELATED"/>
    <property type="match status" value="1"/>
</dbReference>
<evidence type="ECO:0000256" key="2">
    <source>
        <dbReference type="ARBA" id="ARBA00007870"/>
    </source>
</evidence>
<keyword evidence="7 10" id="KW-0560">Oxidoreductase</keyword>
<keyword evidence="5 10" id="KW-0566">Pantothenate biosynthesis</keyword>
<dbReference type="GO" id="GO:0005737">
    <property type="term" value="C:cytoplasm"/>
    <property type="evidence" value="ECO:0007669"/>
    <property type="project" value="TreeGrafter"/>
</dbReference>
<dbReference type="InterPro" id="IPR008927">
    <property type="entry name" value="6-PGluconate_DH-like_C_sf"/>
</dbReference>
<evidence type="ECO:0000256" key="4">
    <source>
        <dbReference type="ARBA" id="ARBA00019465"/>
    </source>
</evidence>
<dbReference type="NCBIfam" id="TIGR00745">
    <property type="entry name" value="apbA_panE"/>
    <property type="match status" value="1"/>
</dbReference>
<dbReference type="SUPFAM" id="SSF48179">
    <property type="entry name" value="6-phosphogluconate dehydrogenase C-terminal domain-like"/>
    <property type="match status" value="1"/>
</dbReference>
<comment type="function">
    <text evidence="10">Catalyzes the NADPH-dependent reduction of ketopantoate into pantoic acid.</text>
</comment>
<dbReference type="InterPro" id="IPR003710">
    <property type="entry name" value="ApbA"/>
</dbReference>
<comment type="similarity">
    <text evidence="2 10">Belongs to the ketopantoate reductase family.</text>
</comment>
<evidence type="ECO:0000256" key="9">
    <source>
        <dbReference type="ARBA" id="ARBA00048793"/>
    </source>
</evidence>
<evidence type="ECO:0000256" key="10">
    <source>
        <dbReference type="RuleBase" id="RU362068"/>
    </source>
</evidence>
<dbReference type="GO" id="GO:0008677">
    <property type="term" value="F:2-dehydropantoate 2-reductase activity"/>
    <property type="evidence" value="ECO:0007669"/>
    <property type="project" value="UniProtKB-EC"/>
</dbReference>
<comment type="catalytic activity">
    <reaction evidence="9 10">
        <text>(R)-pantoate + NADP(+) = 2-dehydropantoate + NADPH + H(+)</text>
        <dbReference type="Rhea" id="RHEA:16233"/>
        <dbReference type="ChEBI" id="CHEBI:11561"/>
        <dbReference type="ChEBI" id="CHEBI:15378"/>
        <dbReference type="ChEBI" id="CHEBI:15980"/>
        <dbReference type="ChEBI" id="CHEBI:57783"/>
        <dbReference type="ChEBI" id="CHEBI:58349"/>
        <dbReference type="EC" id="1.1.1.169"/>
    </reaction>
</comment>
<comment type="caution">
    <text evidence="13">The sequence shown here is derived from an EMBL/GenBank/DDBJ whole genome shotgun (WGS) entry which is preliminary data.</text>
</comment>
<name>A0A2T4YZY5_9HYPH</name>
<dbReference type="Pfam" id="PF02558">
    <property type="entry name" value="ApbA"/>
    <property type="match status" value="1"/>
</dbReference>
<accession>A0A2T4YZY5</accession>
<feature type="domain" description="Ketopantoate reductase C-terminal" evidence="12">
    <location>
        <begin position="184"/>
        <end position="321"/>
    </location>
</feature>
<dbReference type="InterPro" id="IPR036291">
    <property type="entry name" value="NAD(P)-bd_dom_sf"/>
</dbReference>
<evidence type="ECO:0000256" key="5">
    <source>
        <dbReference type="ARBA" id="ARBA00022655"/>
    </source>
</evidence>
<dbReference type="InterPro" id="IPR050838">
    <property type="entry name" value="Ketopantoate_reductase"/>
</dbReference>
<dbReference type="Gene3D" id="1.10.1040.10">
    <property type="entry name" value="N-(1-d-carboxylethyl)-l-norvaline Dehydrogenase, domain 2"/>
    <property type="match status" value="1"/>
</dbReference>
<evidence type="ECO:0000259" key="12">
    <source>
        <dbReference type="Pfam" id="PF08546"/>
    </source>
</evidence>
<keyword evidence="6 10" id="KW-0521">NADP</keyword>
<gene>
    <name evidence="13" type="ORF">C8P69_10759</name>
</gene>
<dbReference type="SUPFAM" id="SSF51735">
    <property type="entry name" value="NAD(P)-binding Rossmann-fold domains"/>
    <property type="match status" value="1"/>
</dbReference>
<dbReference type="InterPro" id="IPR013332">
    <property type="entry name" value="KPR_N"/>
</dbReference>
<dbReference type="Pfam" id="PF08546">
    <property type="entry name" value="ApbA_C"/>
    <property type="match status" value="1"/>
</dbReference>
<dbReference type="OrthoDB" id="247668at2"/>
<dbReference type="EC" id="1.1.1.169" evidence="3 10"/>
<evidence type="ECO:0000256" key="7">
    <source>
        <dbReference type="ARBA" id="ARBA00023002"/>
    </source>
</evidence>
<reference evidence="13 14" key="1">
    <citation type="submission" date="2018-04" db="EMBL/GenBank/DDBJ databases">
        <title>Genomic Encyclopedia of Archaeal and Bacterial Type Strains, Phase II (KMG-II): from individual species to whole genera.</title>
        <authorList>
            <person name="Goeker M."/>
        </authorList>
    </citation>
    <scope>NUCLEOTIDE SEQUENCE [LARGE SCALE GENOMIC DNA]</scope>
    <source>
        <strain evidence="13 14">DSM 25521</strain>
    </source>
</reference>
<evidence type="ECO:0000313" key="14">
    <source>
        <dbReference type="Proteomes" id="UP000241808"/>
    </source>
</evidence>
<dbReference type="PANTHER" id="PTHR43765:SF2">
    <property type="entry name" value="2-DEHYDROPANTOATE 2-REDUCTASE"/>
    <property type="match status" value="1"/>
</dbReference>
<dbReference type="GO" id="GO:0050661">
    <property type="term" value="F:NADP binding"/>
    <property type="evidence" value="ECO:0007669"/>
    <property type="project" value="TreeGrafter"/>
</dbReference>
<proteinExistence type="inferred from homology"/>
<dbReference type="Proteomes" id="UP000241808">
    <property type="component" value="Unassembled WGS sequence"/>
</dbReference>
<sequence length="340" mass="34056">MAQRFVVVGAGAIGCYIGGKLALGGAEVVFVARGERAAALRTHGLGLADLDGTEAVLRPAALTVVETPAEVAGPAGNLILLCTKSGGTAEAAAAIGAAFPAGTPVLSLQNGIDNPARIAAAAPHLVALAGMVPFNVTLDAGPDGRLLVRRTTSGDLHAADHAATRAALPAFAAAGLPLTLSADMASVQWGKLLLNLNNPVNALSGLPLQGELMDRAYRRVLAALQDEALAAMKAAGIRPAKVGAAPPALIPTILRLPTFLFSRIAASMLTIGPTARSSMADDLAAGRPTEIDDLCGAVLRLATAHGGTAPLNAAMIRLIEAAGPGTRLSGADLVKALGMA</sequence>
<comment type="pathway">
    <text evidence="1 10">Cofactor biosynthesis; (R)-pantothenate biosynthesis; (R)-pantoate from 3-methyl-2-oxobutanoate: step 2/2.</text>
</comment>
<dbReference type="EMBL" id="PZZL01000007">
    <property type="protein sequence ID" value="PTM52781.1"/>
    <property type="molecule type" value="Genomic_DNA"/>
</dbReference>
<keyword evidence="14" id="KW-1185">Reference proteome</keyword>
<evidence type="ECO:0000256" key="6">
    <source>
        <dbReference type="ARBA" id="ARBA00022857"/>
    </source>
</evidence>
<evidence type="ECO:0000256" key="8">
    <source>
        <dbReference type="ARBA" id="ARBA00032024"/>
    </source>
</evidence>
<evidence type="ECO:0000256" key="1">
    <source>
        <dbReference type="ARBA" id="ARBA00004994"/>
    </source>
</evidence>
<dbReference type="PROSITE" id="PS51257">
    <property type="entry name" value="PROKAR_LIPOPROTEIN"/>
    <property type="match status" value="1"/>
</dbReference>
<dbReference type="InterPro" id="IPR013752">
    <property type="entry name" value="KPA_reductase"/>
</dbReference>
<dbReference type="GO" id="GO:0015940">
    <property type="term" value="P:pantothenate biosynthetic process"/>
    <property type="evidence" value="ECO:0007669"/>
    <property type="project" value="UniProtKB-UniPathway"/>
</dbReference>
<feature type="domain" description="Ketopantoate reductase N-terminal" evidence="11">
    <location>
        <begin position="6"/>
        <end position="140"/>
    </location>
</feature>
<dbReference type="InterPro" id="IPR013328">
    <property type="entry name" value="6PGD_dom2"/>
</dbReference>
<evidence type="ECO:0000256" key="3">
    <source>
        <dbReference type="ARBA" id="ARBA00013014"/>
    </source>
</evidence>
<evidence type="ECO:0000313" key="13">
    <source>
        <dbReference type="EMBL" id="PTM52781.1"/>
    </source>
</evidence>
<dbReference type="RefSeq" id="WP_108178435.1">
    <property type="nucleotide sequence ID" value="NZ_PZZL01000007.1"/>
</dbReference>
<evidence type="ECO:0000259" key="11">
    <source>
        <dbReference type="Pfam" id="PF02558"/>
    </source>
</evidence>
<dbReference type="UniPathway" id="UPA00028">
    <property type="reaction ID" value="UER00004"/>
</dbReference>
<dbReference type="AlphaFoldDB" id="A0A2T4YZY5"/>
<protein>
    <recommendedName>
        <fullName evidence="4 10">2-dehydropantoate 2-reductase</fullName>
        <ecNumber evidence="3 10">1.1.1.169</ecNumber>
    </recommendedName>
    <alternativeName>
        <fullName evidence="8 10">Ketopantoate reductase</fullName>
    </alternativeName>
</protein>
<dbReference type="Gene3D" id="3.40.50.720">
    <property type="entry name" value="NAD(P)-binding Rossmann-like Domain"/>
    <property type="match status" value="1"/>
</dbReference>